<dbReference type="AlphaFoldDB" id="A0AAD9VLT4"/>
<sequence length="19" mass="2150">HEDSLGDMVDGDVKNIRSY</sequence>
<organism evidence="1 2">
    <name type="scientific">Odynerus spinipes</name>
    <dbReference type="NCBI Taxonomy" id="1348599"/>
    <lineage>
        <taxon>Eukaryota</taxon>
        <taxon>Metazoa</taxon>
        <taxon>Ecdysozoa</taxon>
        <taxon>Arthropoda</taxon>
        <taxon>Hexapoda</taxon>
        <taxon>Insecta</taxon>
        <taxon>Pterygota</taxon>
        <taxon>Neoptera</taxon>
        <taxon>Endopterygota</taxon>
        <taxon>Hymenoptera</taxon>
        <taxon>Apocrita</taxon>
        <taxon>Aculeata</taxon>
        <taxon>Vespoidea</taxon>
        <taxon>Vespidae</taxon>
        <taxon>Eumeninae</taxon>
        <taxon>Odynerus</taxon>
    </lineage>
</organism>
<reference evidence="1" key="1">
    <citation type="submission" date="2021-08" db="EMBL/GenBank/DDBJ databases">
        <authorList>
            <person name="Misof B."/>
            <person name="Oliver O."/>
            <person name="Podsiadlowski L."/>
            <person name="Donath A."/>
            <person name="Peters R."/>
            <person name="Mayer C."/>
            <person name="Rust J."/>
            <person name="Gunkel S."/>
            <person name="Lesny P."/>
            <person name="Martin S."/>
            <person name="Oeyen J.P."/>
            <person name="Petersen M."/>
            <person name="Panagiotis P."/>
            <person name="Wilbrandt J."/>
            <person name="Tanja T."/>
        </authorList>
    </citation>
    <scope>NUCLEOTIDE SEQUENCE</scope>
    <source>
        <strain evidence="1">GBR_01_08_01A</strain>
        <tissue evidence="1">Thorax + abdomen</tissue>
    </source>
</reference>
<accession>A0AAD9VLT4</accession>
<name>A0AAD9VLT4_9HYME</name>
<dbReference type="Proteomes" id="UP001258017">
    <property type="component" value="Unassembled WGS sequence"/>
</dbReference>
<gene>
    <name evidence="1" type="ORF">KPH14_000686</name>
</gene>
<evidence type="ECO:0000313" key="1">
    <source>
        <dbReference type="EMBL" id="KAK2578402.1"/>
    </source>
</evidence>
<proteinExistence type="predicted"/>
<evidence type="ECO:0000313" key="2">
    <source>
        <dbReference type="Proteomes" id="UP001258017"/>
    </source>
</evidence>
<comment type="caution">
    <text evidence="1">The sequence shown here is derived from an EMBL/GenBank/DDBJ whole genome shotgun (WGS) entry which is preliminary data.</text>
</comment>
<protein>
    <submittedName>
        <fullName evidence="1">Uncharacterized protein</fullName>
    </submittedName>
</protein>
<dbReference type="EMBL" id="JAIFRP010000324">
    <property type="protein sequence ID" value="KAK2578402.1"/>
    <property type="molecule type" value="Genomic_DNA"/>
</dbReference>
<keyword evidence="2" id="KW-1185">Reference proteome</keyword>
<feature type="non-terminal residue" evidence="1">
    <location>
        <position position="1"/>
    </location>
</feature>
<reference evidence="1" key="2">
    <citation type="journal article" date="2023" name="Commun. Biol.">
        <title>Intrasexual cuticular hydrocarbon dimorphism in a wasp sheds light on hydrocarbon biosynthesis genes in Hymenoptera.</title>
        <authorList>
            <person name="Moris V.C."/>
            <person name="Podsiadlowski L."/>
            <person name="Martin S."/>
            <person name="Oeyen J.P."/>
            <person name="Donath A."/>
            <person name="Petersen M."/>
            <person name="Wilbrandt J."/>
            <person name="Misof B."/>
            <person name="Liedtke D."/>
            <person name="Thamm M."/>
            <person name="Scheiner R."/>
            <person name="Schmitt T."/>
            <person name="Niehuis O."/>
        </authorList>
    </citation>
    <scope>NUCLEOTIDE SEQUENCE</scope>
    <source>
        <strain evidence="1">GBR_01_08_01A</strain>
    </source>
</reference>